<name>A0A6C0KHE3_9ZZZZ</name>
<accession>A0A6C0KHE3</accession>
<proteinExistence type="predicted"/>
<evidence type="ECO:0000313" key="1">
    <source>
        <dbReference type="EMBL" id="QHU15694.1"/>
    </source>
</evidence>
<dbReference type="EMBL" id="MN740867">
    <property type="protein sequence ID" value="QHU15694.1"/>
    <property type="molecule type" value="Genomic_DNA"/>
</dbReference>
<organism evidence="1">
    <name type="scientific">viral metagenome</name>
    <dbReference type="NCBI Taxonomy" id="1070528"/>
    <lineage>
        <taxon>unclassified sequences</taxon>
        <taxon>metagenomes</taxon>
        <taxon>organismal metagenomes</taxon>
    </lineage>
</organism>
<reference evidence="1" key="1">
    <citation type="journal article" date="2020" name="Nature">
        <title>Giant virus diversity and host interactions through global metagenomics.</title>
        <authorList>
            <person name="Schulz F."/>
            <person name="Roux S."/>
            <person name="Paez-Espino D."/>
            <person name="Jungbluth S."/>
            <person name="Walsh D.A."/>
            <person name="Denef V.J."/>
            <person name="McMahon K.D."/>
            <person name="Konstantinidis K.T."/>
            <person name="Eloe-Fadrosh E.A."/>
            <person name="Kyrpides N.C."/>
            <person name="Woyke T."/>
        </authorList>
    </citation>
    <scope>NUCLEOTIDE SEQUENCE</scope>
    <source>
        <strain evidence="1">GVMAG-S-3300010158-109</strain>
    </source>
</reference>
<sequence length="160" mass="18833">MSIQSQNIQSQNIQNELLPMIDHLSDIITPHQFELLRSHPAEFFALLEFNMYVYILKPETKEWIQYRMYSCKPPYAKLRNEIHSYHKNLKLSTICLSSLVANYPPQRSIVLFDSMARVNGMVTHPIFQQIAGGCLIIPLQLTNWPEWDIQFFPWLFPPPK</sequence>
<dbReference type="AlphaFoldDB" id="A0A6C0KHE3"/>
<protein>
    <submittedName>
        <fullName evidence="1">Uncharacterized protein</fullName>
    </submittedName>
</protein>